<sequence>MENPTQPVHKLSDLASLLLDKLKAAQTDITLDFQDMTVQGPGPQGQPGQWKLNGQLSLKTKSSGSNPS</sequence>
<dbReference type="AlphaFoldDB" id="A0A3M9MA29"/>
<keyword evidence="3" id="KW-1185">Reference proteome</keyword>
<evidence type="ECO:0000313" key="3">
    <source>
        <dbReference type="Proteomes" id="UP000272117"/>
    </source>
</evidence>
<accession>A0A3M9MA29</accession>
<dbReference type="Proteomes" id="UP000272117">
    <property type="component" value="Unassembled WGS sequence"/>
</dbReference>
<name>A0A3M9MA29_9BACT</name>
<organism evidence="2 3">
    <name type="scientific">Rufibacter latericius</name>
    <dbReference type="NCBI Taxonomy" id="2487040"/>
    <lineage>
        <taxon>Bacteria</taxon>
        <taxon>Pseudomonadati</taxon>
        <taxon>Bacteroidota</taxon>
        <taxon>Cytophagia</taxon>
        <taxon>Cytophagales</taxon>
        <taxon>Hymenobacteraceae</taxon>
        <taxon>Rufibacter</taxon>
    </lineage>
</organism>
<dbReference type="RefSeq" id="WP_123128724.1">
    <property type="nucleotide sequence ID" value="NZ_RJJD01000021.1"/>
</dbReference>
<protein>
    <submittedName>
        <fullName evidence="2">Uncharacterized protein</fullName>
    </submittedName>
</protein>
<reference evidence="2 3" key="1">
    <citation type="submission" date="2018-11" db="EMBL/GenBank/DDBJ databases">
        <title>Rufibacter latericius sp. nov., isolated from water in Baiyang Lake.</title>
        <authorList>
            <person name="Yang Y."/>
        </authorList>
    </citation>
    <scope>NUCLEOTIDE SEQUENCE [LARGE SCALE GENOMIC DNA]</scope>
    <source>
        <strain evidence="2 3">R-22-1c-1</strain>
    </source>
</reference>
<evidence type="ECO:0000313" key="2">
    <source>
        <dbReference type="EMBL" id="RNI22366.1"/>
    </source>
</evidence>
<dbReference type="EMBL" id="RJJD01000021">
    <property type="protein sequence ID" value="RNI22366.1"/>
    <property type="molecule type" value="Genomic_DNA"/>
</dbReference>
<comment type="caution">
    <text evidence="2">The sequence shown here is derived from an EMBL/GenBank/DDBJ whole genome shotgun (WGS) entry which is preliminary data.</text>
</comment>
<gene>
    <name evidence="2" type="ORF">EFB08_19835</name>
</gene>
<feature type="region of interest" description="Disordered" evidence="1">
    <location>
        <begin position="35"/>
        <end position="68"/>
    </location>
</feature>
<proteinExistence type="predicted"/>
<feature type="compositionally biased region" description="Polar residues" evidence="1">
    <location>
        <begin position="52"/>
        <end position="68"/>
    </location>
</feature>
<evidence type="ECO:0000256" key="1">
    <source>
        <dbReference type="SAM" id="MobiDB-lite"/>
    </source>
</evidence>